<dbReference type="VEuPathDB" id="CryptoDB:Cvel_11212"/>
<dbReference type="InterPro" id="IPR011990">
    <property type="entry name" value="TPR-like_helical_dom_sf"/>
</dbReference>
<keyword evidence="1" id="KW-0802">TPR repeat</keyword>
<dbReference type="SUPFAM" id="SSF48452">
    <property type="entry name" value="TPR-like"/>
    <property type="match status" value="1"/>
</dbReference>
<sequence length="625" mass="67516">MCREFASAFRSFETARLILPDVRVAELWYAIGLVYAECGAPVNAEACFKAVLHGEESAERRFELKWRTLLCSYASRKEMAGSQNRRPASDDRILAMGHEQCRREQGATALRRAVDLSPQSALFRTEGDGERAGGSGEGIPSQICSRESLRICVRRLLEEYSGALSGNDSLPFDAVKRTIALVHLQMVLDSPSSSWSVEPSLRAALRRDPSNVTARVLLALLLIDQGPEPLAEAAAVAERLIEELQSGEGKDDGWSARRDCGAAASSFEDDKAVAAAHYIRALILIRQQHWQEAHAQLQAAIKTRKNCAAFFVTTAGLFVSLKQTITAMNVFKKALKLSPDLDFDGITWHNIGIGYAAVGQWGEAQGALKNALAFLPFSEQTIANLKLIEEQSEARVGAELQPRPKGKEQQELQGNALMSVTAAGTGYQEAKPEVVSERGKEGELDSKACQSAVSPPHSCVSLLLPLTPPLDTWFAPCLPQPLPPDFSPWLISEDHPLDHSGCPDRCNSGNVCGARSALALAGLRRQNTESLPEDAGRVSIPLETLPGLSGGSPIGGADALPLPPRWGYSEVPNSEGQTLTVEPHGGPKRSRKGGSAPRDEDRDSRLSSPQPQVFHSPAPFIQSSG</sequence>
<proteinExistence type="predicted"/>
<dbReference type="AlphaFoldDB" id="A0A0G4I5R7"/>
<dbReference type="PROSITE" id="PS50005">
    <property type="entry name" value="TPR"/>
    <property type="match status" value="1"/>
</dbReference>
<dbReference type="InterPro" id="IPR019734">
    <property type="entry name" value="TPR_rpt"/>
</dbReference>
<accession>A0A0G4I5R7</accession>
<dbReference type="Gene3D" id="1.25.40.10">
    <property type="entry name" value="Tetratricopeptide repeat domain"/>
    <property type="match status" value="1"/>
</dbReference>
<evidence type="ECO:0008006" key="4">
    <source>
        <dbReference type="Google" id="ProtNLM"/>
    </source>
</evidence>
<evidence type="ECO:0000313" key="3">
    <source>
        <dbReference type="EMBL" id="CEM52304.1"/>
    </source>
</evidence>
<dbReference type="SMART" id="SM00028">
    <property type="entry name" value="TPR"/>
    <property type="match status" value="4"/>
</dbReference>
<feature type="compositionally biased region" description="Polar residues" evidence="2">
    <location>
        <begin position="571"/>
        <end position="580"/>
    </location>
</feature>
<feature type="repeat" description="TPR" evidence="1">
    <location>
        <begin position="308"/>
        <end position="341"/>
    </location>
</feature>
<organism evidence="3">
    <name type="scientific">Chromera velia CCMP2878</name>
    <dbReference type="NCBI Taxonomy" id="1169474"/>
    <lineage>
        <taxon>Eukaryota</taxon>
        <taxon>Sar</taxon>
        <taxon>Alveolata</taxon>
        <taxon>Colpodellida</taxon>
        <taxon>Chromeraceae</taxon>
        <taxon>Chromera</taxon>
    </lineage>
</organism>
<protein>
    <recommendedName>
        <fullName evidence="4">Tetratricopeptide repeat-containing protein</fullName>
    </recommendedName>
</protein>
<evidence type="ECO:0000256" key="2">
    <source>
        <dbReference type="SAM" id="MobiDB-lite"/>
    </source>
</evidence>
<name>A0A0G4I5R7_9ALVE</name>
<feature type="region of interest" description="Disordered" evidence="2">
    <location>
        <begin position="542"/>
        <end position="625"/>
    </location>
</feature>
<reference evidence="3" key="1">
    <citation type="submission" date="2014-11" db="EMBL/GenBank/DDBJ databases">
        <authorList>
            <person name="Otto D Thomas"/>
            <person name="Naeem Raeece"/>
        </authorList>
    </citation>
    <scope>NUCLEOTIDE SEQUENCE</scope>
</reference>
<evidence type="ECO:0000256" key="1">
    <source>
        <dbReference type="PROSITE-ProRule" id="PRU00339"/>
    </source>
</evidence>
<gene>
    <name evidence="3" type="ORF">Cvel_11212</name>
</gene>
<dbReference type="EMBL" id="CDMZ01005216">
    <property type="protein sequence ID" value="CEM52304.1"/>
    <property type="molecule type" value="Genomic_DNA"/>
</dbReference>